<feature type="domain" description="GCF C-terminal" evidence="5">
    <location>
        <begin position="495"/>
        <end position="703"/>
    </location>
</feature>
<keyword evidence="7" id="KW-1185">Reference proteome</keyword>
<evidence type="ECO:0000256" key="3">
    <source>
        <dbReference type="ARBA" id="ARBA00023242"/>
    </source>
</evidence>
<dbReference type="Proteomes" id="UP000812440">
    <property type="component" value="Chromosome 5"/>
</dbReference>
<evidence type="ECO:0000313" key="6">
    <source>
        <dbReference type="EMBL" id="KAG8445733.1"/>
    </source>
</evidence>
<gene>
    <name evidence="6" type="ORF">GDO86_010497</name>
</gene>
<dbReference type="GO" id="GO:0005634">
    <property type="term" value="C:nucleus"/>
    <property type="evidence" value="ECO:0007669"/>
    <property type="project" value="UniProtKB-SubCell"/>
</dbReference>
<feature type="compositionally biased region" description="Basic residues" evidence="4">
    <location>
        <begin position="1"/>
        <end position="11"/>
    </location>
</feature>
<dbReference type="AlphaFoldDB" id="A0A8T2JQ98"/>
<feature type="compositionally biased region" description="Basic and acidic residues" evidence="4">
    <location>
        <begin position="443"/>
        <end position="453"/>
    </location>
</feature>
<dbReference type="GO" id="GO:0000398">
    <property type="term" value="P:mRNA splicing, via spliceosome"/>
    <property type="evidence" value="ECO:0007669"/>
    <property type="project" value="InterPro"/>
</dbReference>
<feature type="compositionally biased region" description="Polar residues" evidence="4">
    <location>
        <begin position="150"/>
        <end position="172"/>
    </location>
</feature>
<dbReference type="InterPro" id="IPR012890">
    <property type="entry name" value="GCFC2-like"/>
</dbReference>
<feature type="region of interest" description="Disordered" evidence="4">
    <location>
        <begin position="440"/>
        <end position="463"/>
    </location>
</feature>
<accession>A0A8T2JQ98</accession>
<proteinExistence type="inferred from homology"/>
<dbReference type="EMBL" id="JAACNH010000004">
    <property type="protein sequence ID" value="KAG8445733.1"/>
    <property type="molecule type" value="Genomic_DNA"/>
</dbReference>
<dbReference type="Pfam" id="PF07842">
    <property type="entry name" value="GCFC"/>
    <property type="match status" value="1"/>
</dbReference>
<comment type="similarity">
    <text evidence="2">Belongs to the GCF family.</text>
</comment>
<dbReference type="InterPro" id="IPR022783">
    <property type="entry name" value="GCFC_dom"/>
</dbReference>
<evidence type="ECO:0000313" key="7">
    <source>
        <dbReference type="Proteomes" id="UP000812440"/>
    </source>
</evidence>
<name>A0A8T2JQ98_9PIPI</name>
<protein>
    <recommendedName>
        <fullName evidence="5">GCF C-terminal domain-containing protein</fullName>
    </recommendedName>
</protein>
<feature type="region of interest" description="Disordered" evidence="4">
    <location>
        <begin position="242"/>
        <end position="261"/>
    </location>
</feature>
<comment type="caution">
    <text evidence="6">The sequence shown here is derived from an EMBL/GenBank/DDBJ whole genome shotgun (WGS) entry which is preliminary data.</text>
</comment>
<sequence>MFRKPNRALRVRKAESSEEEQEEEPGQLLSRGPRKQTGRGLFCGTDREKKSHLTREAESGSEDESCQAEGRVPVRSGAPASLLSFGQEREDEDVSFKIKKPTVNAVVFKVQKRAKNRHCKRNSEKNDNAPKSESDDSSDLSERDTEDYQSECSSSGSHEITSQPSPPKTLSTDCIPGTKLIQAARKQRKLARSQRDFISLDAEHVVSHSSQSESDSDIDDHEKRIKFAPGTKTLKERMAEEMSPCSNLELSNDEDTQGQWEEQQIRKAVGHRKAMDEETVNRFNPLRSKRNNEPRFSLPPVSVQDMKKKLVSRLGSVQEVHRSHVAEREKFTHDLESTKNMLEQLETASSEQTYKFFKKMKTYIENFVDCINEKLIHINRLETEMFELIEKRAETLLKRRQGDLRKESVFIQKLSAGSKDAENVAPNELIDCELRRGKRRQRRMEAGDPDHCEGMSSDDELPTDDEREFQEHKQNISLQSKTIFEDVNEDFHKIKNILSKFKEWREGYPESYYDAYISLCLPKLLNPLLRVHLLDWNPLEEIKDLEQMDWYQDVKEFCYSRNEGEMNESSSDHKLLLAVIEKSVVPKVSVFIEHFWDPLSSVQIDCLAHFCNTYIREDKSSKAVQGLINCLVSTMKKSIEDDVFIPLYSKSLLEDRSSRHSQFQERQFWSAVKMFRNVLSWDGFLEEETLQDLALDKVFNRYLLLVLLNTQPGTEMVTKCKRVVECLPESWFRSQESGSPLQRLANFSKHLLQCIHTLYKLNDRENMKILVHLLLKIKAMDYAEEVINRYNMEELKGAK</sequence>
<feature type="region of interest" description="Disordered" evidence="4">
    <location>
        <begin position="1"/>
        <end position="94"/>
    </location>
</feature>
<dbReference type="PANTHER" id="PTHR12214:SF4">
    <property type="entry name" value="INTRON LARGE COMPLEX COMPONENT GCFC2"/>
    <property type="match status" value="1"/>
</dbReference>
<feature type="compositionally biased region" description="Basic and acidic residues" evidence="4">
    <location>
        <begin position="121"/>
        <end position="134"/>
    </location>
</feature>
<evidence type="ECO:0000259" key="5">
    <source>
        <dbReference type="Pfam" id="PF07842"/>
    </source>
</evidence>
<feature type="compositionally biased region" description="Basic and acidic residues" evidence="4">
    <location>
        <begin position="45"/>
        <end position="58"/>
    </location>
</feature>
<feature type="region of interest" description="Disordered" evidence="4">
    <location>
        <begin position="109"/>
        <end position="174"/>
    </location>
</feature>
<evidence type="ECO:0000256" key="2">
    <source>
        <dbReference type="ARBA" id="ARBA00010801"/>
    </source>
</evidence>
<evidence type="ECO:0000256" key="1">
    <source>
        <dbReference type="ARBA" id="ARBA00004123"/>
    </source>
</evidence>
<comment type="subcellular location">
    <subcellularLocation>
        <location evidence="1">Nucleus</location>
    </subcellularLocation>
</comment>
<keyword evidence="3" id="KW-0539">Nucleus</keyword>
<reference evidence="6" key="1">
    <citation type="thesis" date="2020" institute="ProQuest LLC" country="789 East Eisenhower Parkway, Ann Arbor, MI, USA">
        <title>Comparative Genomics and Chromosome Evolution.</title>
        <authorList>
            <person name="Mudd A.B."/>
        </authorList>
    </citation>
    <scope>NUCLEOTIDE SEQUENCE</scope>
    <source>
        <strain evidence="6">Female2</strain>
        <tissue evidence="6">Blood</tissue>
    </source>
</reference>
<feature type="compositionally biased region" description="Acidic residues" evidence="4">
    <location>
        <begin position="135"/>
        <end position="149"/>
    </location>
</feature>
<organism evidence="6 7">
    <name type="scientific">Hymenochirus boettgeri</name>
    <name type="common">Congo dwarf clawed frog</name>
    <dbReference type="NCBI Taxonomy" id="247094"/>
    <lineage>
        <taxon>Eukaryota</taxon>
        <taxon>Metazoa</taxon>
        <taxon>Chordata</taxon>
        <taxon>Craniata</taxon>
        <taxon>Vertebrata</taxon>
        <taxon>Euteleostomi</taxon>
        <taxon>Amphibia</taxon>
        <taxon>Batrachia</taxon>
        <taxon>Anura</taxon>
        <taxon>Pipoidea</taxon>
        <taxon>Pipidae</taxon>
        <taxon>Pipinae</taxon>
        <taxon>Hymenochirus</taxon>
    </lineage>
</organism>
<dbReference type="PANTHER" id="PTHR12214">
    <property type="entry name" value="GC-RICH SEQUENCE DNA-BINDING FACTOR"/>
    <property type="match status" value="1"/>
</dbReference>
<evidence type="ECO:0000256" key="4">
    <source>
        <dbReference type="SAM" id="MobiDB-lite"/>
    </source>
</evidence>
<dbReference type="OrthoDB" id="429427at2759"/>
<feature type="compositionally biased region" description="Basic residues" evidence="4">
    <location>
        <begin position="110"/>
        <end position="120"/>
    </location>
</feature>
<dbReference type="GO" id="GO:0003677">
    <property type="term" value="F:DNA binding"/>
    <property type="evidence" value="ECO:0007669"/>
    <property type="project" value="InterPro"/>
</dbReference>